<accession>A0ABR2CTP1</accession>
<dbReference type="EMBL" id="JBBPBM010000043">
    <property type="protein sequence ID" value="KAK8523151.1"/>
    <property type="molecule type" value="Genomic_DNA"/>
</dbReference>
<evidence type="ECO:0000313" key="2">
    <source>
        <dbReference type="Proteomes" id="UP001472677"/>
    </source>
</evidence>
<keyword evidence="2" id="KW-1185">Reference proteome</keyword>
<sequence length="75" mass="8494">MVEGGRYVFRERMPREPFPNGWKGEDGLYVVGFTRRGLLGASFNAKRVAEDIELPWTAEAPNLMDFSTSLSLLRS</sequence>
<organism evidence="1 2">
    <name type="scientific">Hibiscus sabdariffa</name>
    <name type="common">roselle</name>
    <dbReference type="NCBI Taxonomy" id="183260"/>
    <lineage>
        <taxon>Eukaryota</taxon>
        <taxon>Viridiplantae</taxon>
        <taxon>Streptophyta</taxon>
        <taxon>Embryophyta</taxon>
        <taxon>Tracheophyta</taxon>
        <taxon>Spermatophyta</taxon>
        <taxon>Magnoliopsida</taxon>
        <taxon>eudicotyledons</taxon>
        <taxon>Gunneridae</taxon>
        <taxon>Pentapetalae</taxon>
        <taxon>rosids</taxon>
        <taxon>malvids</taxon>
        <taxon>Malvales</taxon>
        <taxon>Malvaceae</taxon>
        <taxon>Malvoideae</taxon>
        <taxon>Hibiscus</taxon>
    </lineage>
</organism>
<proteinExistence type="predicted"/>
<reference evidence="1 2" key="1">
    <citation type="journal article" date="2024" name="G3 (Bethesda)">
        <title>Genome assembly of Hibiscus sabdariffa L. provides insights into metabolisms of medicinal natural products.</title>
        <authorList>
            <person name="Kim T."/>
        </authorList>
    </citation>
    <scope>NUCLEOTIDE SEQUENCE [LARGE SCALE GENOMIC DNA]</scope>
    <source>
        <strain evidence="1">TK-2024</strain>
        <tissue evidence="1">Old leaves</tissue>
    </source>
</reference>
<evidence type="ECO:0008006" key="3">
    <source>
        <dbReference type="Google" id="ProtNLM"/>
    </source>
</evidence>
<protein>
    <recommendedName>
        <fullName evidence="3">Flavin-containing monooxygenase</fullName>
    </recommendedName>
</protein>
<gene>
    <name evidence="1" type="ORF">V6N12_047681</name>
</gene>
<name>A0ABR2CTP1_9ROSI</name>
<evidence type="ECO:0000313" key="1">
    <source>
        <dbReference type="EMBL" id="KAK8523151.1"/>
    </source>
</evidence>
<comment type="caution">
    <text evidence="1">The sequence shown here is derived from an EMBL/GenBank/DDBJ whole genome shotgun (WGS) entry which is preliminary data.</text>
</comment>
<dbReference type="Proteomes" id="UP001472677">
    <property type="component" value="Unassembled WGS sequence"/>
</dbReference>